<dbReference type="GO" id="GO:0019631">
    <property type="term" value="P:quinate catabolic process"/>
    <property type="evidence" value="ECO:0007669"/>
    <property type="project" value="TreeGrafter"/>
</dbReference>
<evidence type="ECO:0000256" key="6">
    <source>
        <dbReference type="ARBA" id="ARBA00012060"/>
    </source>
</evidence>
<dbReference type="GO" id="GO:0009073">
    <property type="term" value="P:aromatic amino acid family biosynthetic process"/>
    <property type="evidence" value="ECO:0007669"/>
    <property type="project" value="UniProtKB-KW"/>
</dbReference>
<accession>A0A1E7ZCE0</accession>
<protein>
    <recommendedName>
        <fullName evidence="6 8">3-dehydroquinate dehydratase</fullName>
        <shortName evidence="8">3-dehydroquinase</shortName>
        <ecNumber evidence="6 8">4.2.1.10</ecNumber>
    </recommendedName>
    <alternativeName>
        <fullName evidence="8">Type II DHQase</fullName>
    </alternativeName>
</protein>
<dbReference type="Gene3D" id="3.40.50.9100">
    <property type="entry name" value="Dehydroquinase, class II"/>
    <property type="match status" value="1"/>
</dbReference>
<dbReference type="Pfam" id="PF01220">
    <property type="entry name" value="DHquinase_II"/>
    <property type="match status" value="1"/>
</dbReference>
<evidence type="ECO:0000256" key="2">
    <source>
        <dbReference type="ARBA" id="ARBA00003924"/>
    </source>
</evidence>
<feature type="site" description="Transition state stabilizer" evidence="8 11">
    <location>
        <position position="17"/>
    </location>
</feature>
<feature type="binding site" evidence="8 10">
    <location>
        <position position="73"/>
    </location>
    <ligand>
        <name>substrate</name>
    </ligand>
</feature>
<dbReference type="HAMAP" id="MF_00169">
    <property type="entry name" value="AroQ"/>
    <property type="match status" value="1"/>
</dbReference>
<evidence type="ECO:0000256" key="7">
    <source>
        <dbReference type="ARBA" id="ARBA00023239"/>
    </source>
</evidence>
<evidence type="ECO:0000256" key="4">
    <source>
        <dbReference type="ARBA" id="ARBA00011037"/>
    </source>
</evidence>
<dbReference type="PANTHER" id="PTHR21272">
    <property type="entry name" value="CATABOLIC 3-DEHYDROQUINASE"/>
    <property type="match status" value="1"/>
</dbReference>
<dbReference type="NCBIfam" id="NF003807">
    <property type="entry name" value="PRK05395.1-4"/>
    <property type="match status" value="1"/>
</dbReference>
<dbReference type="NCBIfam" id="TIGR01088">
    <property type="entry name" value="aroQ"/>
    <property type="match status" value="1"/>
</dbReference>
<evidence type="ECO:0000256" key="1">
    <source>
        <dbReference type="ARBA" id="ARBA00001864"/>
    </source>
</evidence>
<evidence type="ECO:0000256" key="11">
    <source>
        <dbReference type="PIRSR" id="PIRSR001399-3"/>
    </source>
</evidence>
<dbReference type="InterPro" id="IPR036441">
    <property type="entry name" value="DHquinase_II_sf"/>
</dbReference>
<evidence type="ECO:0000256" key="10">
    <source>
        <dbReference type="PIRSR" id="PIRSR001399-2"/>
    </source>
</evidence>
<evidence type="ECO:0000256" key="3">
    <source>
        <dbReference type="ARBA" id="ARBA00004902"/>
    </source>
</evidence>
<keyword evidence="8" id="KW-0028">Amino-acid biosynthesis</keyword>
<dbReference type="PIRSF" id="PIRSF001399">
    <property type="entry name" value="DHquinase_II"/>
    <property type="match status" value="1"/>
</dbReference>
<name>A0A1E7ZCE0_9ALTE</name>
<evidence type="ECO:0000256" key="5">
    <source>
        <dbReference type="ARBA" id="ARBA00011193"/>
    </source>
</evidence>
<evidence type="ECO:0000313" key="13">
    <source>
        <dbReference type="Proteomes" id="UP000175691"/>
    </source>
</evidence>
<feature type="binding site" evidence="8 10">
    <location>
        <begin position="100"/>
        <end position="101"/>
    </location>
    <ligand>
        <name>substrate</name>
    </ligand>
</feature>
<evidence type="ECO:0000313" key="12">
    <source>
        <dbReference type="EMBL" id="OFC71193.1"/>
    </source>
</evidence>
<dbReference type="InterPro" id="IPR018509">
    <property type="entry name" value="DHquinase_II_CS"/>
</dbReference>
<evidence type="ECO:0000256" key="9">
    <source>
        <dbReference type="PIRSR" id="PIRSR001399-1"/>
    </source>
</evidence>
<feature type="active site" description="Proton acceptor" evidence="8 9">
    <location>
        <position position="22"/>
    </location>
</feature>
<comment type="subunit">
    <text evidence="5 8">Homododecamer.</text>
</comment>
<dbReference type="AlphaFoldDB" id="A0A1E7ZCE0"/>
<dbReference type="CDD" id="cd00466">
    <property type="entry name" value="DHQase_II"/>
    <property type="match status" value="1"/>
</dbReference>
<feature type="active site" description="Proton donor" evidence="8 9">
    <location>
        <position position="99"/>
    </location>
</feature>
<dbReference type="InterPro" id="IPR001874">
    <property type="entry name" value="DHquinase_II"/>
</dbReference>
<dbReference type="GO" id="GO:0009423">
    <property type="term" value="P:chorismate biosynthetic process"/>
    <property type="evidence" value="ECO:0007669"/>
    <property type="project" value="UniProtKB-UniRule"/>
</dbReference>
<keyword evidence="7 8" id="KW-0456">Lyase</keyword>
<comment type="pathway">
    <text evidence="3 8">Metabolic intermediate biosynthesis; chorismate biosynthesis; chorismate from D-erythrose 4-phosphate and phosphoenolpyruvate: step 3/7.</text>
</comment>
<dbReference type="STRING" id="1656094.BFC18_08495"/>
<comment type="caution">
    <text evidence="12">The sequence shown here is derived from an EMBL/GenBank/DDBJ whole genome shotgun (WGS) entry which is preliminary data.</text>
</comment>
<feature type="binding site" evidence="8 10">
    <location>
        <position position="86"/>
    </location>
    <ligand>
        <name>substrate</name>
    </ligand>
</feature>
<dbReference type="PROSITE" id="PS01029">
    <property type="entry name" value="DEHYDROQUINASE_II"/>
    <property type="match status" value="1"/>
</dbReference>
<sequence>MKILLLNGPNLNMLGMREPEKYGNASLQDIVSELTVYAEEKGVALSHFQSNCEGKLIDTIHAARQQYQRIIINPGALGHTSIALRDALLSCEVPFTEVHLTNIHAREPFRHHTYLSDVATGVIAGFGAAGYRLALDAVVAQAS</sequence>
<proteinExistence type="inferred from homology"/>
<keyword evidence="8" id="KW-0057">Aromatic amino acid biosynthesis</keyword>
<dbReference type="SUPFAM" id="SSF52304">
    <property type="entry name" value="Type II 3-dehydroquinate dehydratase"/>
    <property type="match status" value="1"/>
</dbReference>
<comment type="catalytic activity">
    <reaction evidence="1 8">
        <text>3-dehydroquinate = 3-dehydroshikimate + H2O</text>
        <dbReference type="Rhea" id="RHEA:21096"/>
        <dbReference type="ChEBI" id="CHEBI:15377"/>
        <dbReference type="ChEBI" id="CHEBI:16630"/>
        <dbReference type="ChEBI" id="CHEBI:32364"/>
        <dbReference type="EC" id="4.2.1.10"/>
    </reaction>
</comment>
<dbReference type="GO" id="GO:0008652">
    <property type="term" value="P:amino acid biosynthetic process"/>
    <property type="evidence" value="ECO:0007669"/>
    <property type="project" value="UniProtKB-KW"/>
</dbReference>
<dbReference type="RefSeq" id="WP_070124775.1">
    <property type="nucleotide sequence ID" value="NZ_MDHN01000015.1"/>
</dbReference>
<dbReference type="EC" id="4.2.1.10" evidence="6 8"/>
<feature type="binding site" evidence="8 10">
    <location>
        <position position="79"/>
    </location>
    <ligand>
        <name>substrate</name>
    </ligand>
</feature>
<evidence type="ECO:0000256" key="8">
    <source>
        <dbReference type="HAMAP-Rule" id="MF_00169"/>
    </source>
</evidence>
<dbReference type="GO" id="GO:0003855">
    <property type="term" value="F:3-dehydroquinate dehydratase activity"/>
    <property type="evidence" value="ECO:0007669"/>
    <property type="project" value="UniProtKB-UniRule"/>
</dbReference>
<comment type="function">
    <text evidence="2 8">Catalyzes a trans-dehydration via an enolate intermediate.</text>
</comment>
<dbReference type="PANTHER" id="PTHR21272:SF3">
    <property type="entry name" value="CATABOLIC 3-DEHYDROQUINASE"/>
    <property type="match status" value="1"/>
</dbReference>
<feature type="binding site" evidence="8 10">
    <location>
        <position position="110"/>
    </location>
    <ligand>
        <name>substrate</name>
    </ligand>
</feature>
<dbReference type="UniPathway" id="UPA00053">
    <property type="reaction ID" value="UER00086"/>
</dbReference>
<dbReference type="NCBIfam" id="NF003804">
    <property type="entry name" value="PRK05395.1-1"/>
    <property type="match status" value="1"/>
</dbReference>
<dbReference type="NCBIfam" id="NF003805">
    <property type="entry name" value="PRK05395.1-2"/>
    <property type="match status" value="1"/>
</dbReference>
<keyword evidence="13" id="KW-1185">Reference proteome</keyword>
<comment type="similarity">
    <text evidence="4 8">Belongs to the type-II 3-dehydroquinase family.</text>
</comment>
<dbReference type="NCBIfam" id="NF003806">
    <property type="entry name" value="PRK05395.1-3"/>
    <property type="match status" value="1"/>
</dbReference>
<dbReference type="Proteomes" id="UP000175691">
    <property type="component" value="Unassembled WGS sequence"/>
</dbReference>
<dbReference type="OrthoDB" id="9790793at2"/>
<dbReference type="EMBL" id="MDHN01000015">
    <property type="protein sequence ID" value="OFC71193.1"/>
    <property type="molecule type" value="Genomic_DNA"/>
</dbReference>
<gene>
    <name evidence="8" type="primary">aroQ</name>
    <name evidence="12" type="ORF">BFC18_08495</name>
</gene>
<organism evidence="12 13">
    <name type="scientific">Alteromonas confluentis</name>
    <dbReference type="NCBI Taxonomy" id="1656094"/>
    <lineage>
        <taxon>Bacteria</taxon>
        <taxon>Pseudomonadati</taxon>
        <taxon>Pseudomonadota</taxon>
        <taxon>Gammaproteobacteria</taxon>
        <taxon>Alteromonadales</taxon>
        <taxon>Alteromonadaceae</taxon>
        <taxon>Alteromonas/Salinimonas group</taxon>
        <taxon>Alteromonas</taxon>
    </lineage>
</organism>
<reference evidence="12 13" key="1">
    <citation type="submission" date="2016-08" db="EMBL/GenBank/DDBJ databases">
        <authorList>
            <person name="Seilhamer J.J."/>
        </authorList>
    </citation>
    <scope>NUCLEOTIDE SEQUENCE [LARGE SCALE GENOMIC DNA]</scope>
    <source>
        <strain evidence="12 13">KCTC 42603</strain>
    </source>
</reference>